<keyword evidence="1" id="KW-0472">Membrane</keyword>
<keyword evidence="1" id="KW-0812">Transmembrane</keyword>
<keyword evidence="3" id="KW-1185">Reference proteome</keyword>
<dbReference type="OrthoDB" id="5848167at2759"/>
<dbReference type="Gene3D" id="2.10.60.10">
    <property type="entry name" value="CD59"/>
    <property type="match status" value="1"/>
</dbReference>
<dbReference type="SUPFAM" id="SSF57302">
    <property type="entry name" value="Snake toxin-like"/>
    <property type="match status" value="1"/>
</dbReference>
<evidence type="ECO:0000313" key="3">
    <source>
        <dbReference type="Proteomes" id="UP000270094"/>
    </source>
</evidence>
<reference evidence="2 3" key="1">
    <citation type="submission" date="2018-11" db="EMBL/GenBank/DDBJ databases">
        <authorList>
            <consortium name="Pathogen Informatics"/>
        </authorList>
    </citation>
    <scope>NUCLEOTIDE SEQUENCE [LARGE SCALE GENOMIC DNA]</scope>
</reference>
<dbReference type="Proteomes" id="UP000270094">
    <property type="component" value="Unassembled WGS sequence"/>
</dbReference>
<accession>A0A3P7IY30</accession>
<dbReference type="AlphaFoldDB" id="A0A3P7IY30"/>
<feature type="transmembrane region" description="Helical" evidence="1">
    <location>
        <begin position="55"/>
        <end position="73"/>
    </location>
</feature>
<evidence type="ECO:0000256" key="1">
    <source>
        <dbReference type="SAM" id="Phobius"/>
    </source>
</evidence>
<dbReference type="InterPro" id="IPR045860">
    <property type="entry name" value="Snake_toxin-like_sf"/>
</dbReference>
<sequence>MQLWCVKWENGTTVSRGCADVVLCPDEEDGCFPEHDKDATVKWCCCNEDLCNSSASPHLLFFLSMFSVYMLFLL</sequence>
<name>A0A3P7IY30_STRVU</name>
<organism evidence="2 3">
    <name type="scientific">Strongylus vulgaris</name>
    <name type="common">Blood worm</name>
    <dbReference type="NCBI Taxonomy" id="40348"/>
    <lineage>
        <taxon>Eukaryota</taxon>
        <taxon>Metazoa</taxon>
        <taxon>Ecdysozoa</taxon>
        <taxon>Nematoda</taxon>
        <taxon>Chromadorea</taxon>
        <taxon>Rhabditida</taxon>
        <taxon>Rhabditina</taxon>
        <taxon>Rhabditomorpha</taxon>
        <taxon>Strongyloidea</taxon>
        <taxon>Strongylidae</taxon>
        <taxon>Strongylus</taxon>
    </lineage>
</organism>
<gene>
    <name evidence="2" type="ORF">SVUK_LOCUS7851</name>
</gene>
<evidence type="ECO:0008006" key="4">
    <source>
        <dbReference type="Google" id="ProtNLM"/>
    </source>
</evidence>
<proteinExistence type="predicted"/>
<keyword evidence="1" id="KW-1133">Transmembrane helix</keyword>
<evidence type="ECO:0000313" key="2">
    <source>
        <dbReference type="EMBL" id="VDM72853.1"/>
    </source>
</evidence>
<dbReference type="EMBL" id="UYYB01027580">
    <property type="protein sequence ID" value="VDM72853.1"/>
    <property type="molecule type" value="Genomic_DNA"/>
</dbReference>
<protein>
    <recommendedName>
        <fullName evidence="4">Activin types I and II receptor domain-containing protein</fullName>
    </recommendedName>
</protein>